<reference evidence="4 5" key="1">
    <citation type="submission" date="2019-02" db="EMBL/GenBank/DDBJ databases">
        <title>Deep-cultivation of Planctomycetes and their phenomic and genomic characterization uncovers novel biology.</title>
        <authorList>
            <person name="Wiegand S."/>
            <person name="Jogler M."/>
            <person name="Boedeker C."/>
            <person name="Pinto D."/>
            <person name="Vollmers J."/>
            <person name="Rivas-Marin E."/>
            <person name="Kohn T."/>
            <person name="Peeters S.H."/>
            <person name="Heuer A."/>
            <person name="Rast P."/>
            <person name="Oberbeckmann S."/>
            <person name="Bunk B."/>
            <person name="Jeske O."/>
            <person name="Meyerdierks A."/>
            <person name="Storesund J.E."/>
            <person name="Kallscheuer N."/>
            <person name="Luecker S."/>
            <person name="Lage O.M."/>
            <person name="Pohl T."/>
            <person name="Merkel B.J."/>
            <person name="Hornburger P."/>
            <person name="Mueller R.-W."/>
            <person name="Bruemmer F."/>
            <person name="Labrenz M."/>
            <person name="Spormann A.M."/>
            <person name="Op den Camp H."/>
            <person name="Overmann J."/>
            <person name="Amann R."/>
            <person name="Jetten M.S.M."/>
            <person name="Mascher T."/>
            <person name="Medema M.H."/>
            <person name="Devos D.P."/>
            <person name="Kaster A.-K."/>
            <person name="Ovreas L."/>
            <person name="Rohde M."/>
            <person name="Galperin M.Y."/>
            <person name="Jogler C."/>
        </authorList>
    </citation>
    <scope>NUCLEOTIDE SEQUENCE [LARGE SCALE GENOMIC DNA]</scope>
    <source>
        <strain evidence="4 5">I41</strain>
    </source>
</reference>
<name>A0A517TYB4_9BACT</name>
<keyword evidence="5" id="KW-1185">Reference proteome</keyword>
<evidence type="ECO:0000256" key="1">
    <source>
        <dbReference type="ARBA" id="ARBA00022908"/>
    </source>
</evidence>
<evidence type="ECO:0000256" key="2">
    <source>
        <dbReference type="PROSITE-ProRule" id="PRU01248"/>
    </source>
</evidence>
<protein>
    <recommendedName>
        <fullName evidence="3">Core-binding (CB) domain-containing protein</fullName>
    </recommendedName>
</protein>
<dbReference type="Proteomes" id="UP000317909">
    <property type="component" value="Chromosome"/>
</dbReference>
<feature type="domain" description="Core-binding (CB)" evidence="3">
    <location>
        <begin position="1"/>
        <end position="41"/>
    </location>
</feature>
<accession>A0A517TYB4</accession>
<dbReference type="EMBL" id="CP036339">
    <property type="protein sequence ID" value="QDT73368.1"/>
    <property type="molecule type" value="Genomic_DNA"/>
</dbReference>
<evidence type="ECO:0000313" key="4">
    <source>
        <dbReference type="EMBL" id="QDT73368.1"/>
    </source>
</evidence>
<sequence length="104" mass="11476">MLAVSLADVMGWRDTLEAAGMAPKTIDRWISYFSSFYKYLQAVAAKMRLPIVVPNPAHAQFIGRASKDPVDETKALTATPARQLMGLPQGDDVIALLERAILRF</sequence>
<dbReference type="InterPro" id="IPR044068">
    <property type="entry name" value="CB"/>
</dbReference>
<keyword evidence="2" id="KW-0238">DNA-binding</keyword>
<dbReference type="GO" id="GO:0003677">
    <property type="term" value="F:DNA binding"/>
    <property type="evidence" value="ECO:0007669"/>
    <property type="project" value="UniProtKB-UniRule"/>
</dbReference>
<evidence type="ECO:0000313" key="5">
    <source>
        <dbReference type="Proteomes" id="UP000317909"/>
    </source>
</evidence>
<keyword evidence="1" id="KW-0229">DNA integration</keyword>
<gene>
    <name evidence="4" type="ORF">I41_25570</name>
</gene>
<dbReference type="AlphaFoldDB" id="A0A517TYB4"/>
<dbReference type="GO" id="GO:0015074">
    <property type="term" value="P:DNA integration"/>
    <property type="evidence" value="ECO:0007669"/>
    <property type="project" value="UniProtKB-KW"/>
</dbReference>
<dbReference type="PROSITE" id="PS51900">
    <property type="entry name" value="CB"/>
    <property type="match status" value="1"/>
</dbReference>
<evidence type="ECO:0000259" key="3">
    <source>
        <dbReference type="PROSITE" id="PS51900"/>
    </source>
</evidence>
<proteinExistence type="predicted"/>
<organism evidence="4 5">
    <name type="scientific">Lacipirellula limnantheis</name>
    <dbReference type="NCBI Taxonomy" id="2528024"/>
    <lineage>
        <taxon>Bacteria</taxon>
        <taxon>Pseudomonadati</taxon>
        <taxon>Planctomycetota</taxon>
        <taxon>Planctomycetia</taxon>
        <taxon>Pirellulales</taxon>
        <taxon>Lacipirellulaceae</taxon>
        <taxon>Lacipirellula</taxon>
    </lineage>
</organism>
<dbReference type="KEGG" id="llh:I41_25570"/>